<feature type="transmembrane region" description="Helical" evidence="6">
    <location>
        <begin position="148"/>
        <end position="167"/>
    </location>
</feature>
<feature type="transmembrane region" description="Helical" evidence="6">
    <location>
        <begin position="265"/>
        <end position="290"/>
    </location>
</feature>
<keyword evidence="5 6" id="KW-0472">Membrane</keyword>
<dbReference type="Proteomes" id="UP000266568">
    <property type="component" value="Unassembled WGS sequence"/>
</dbReference>
<sequence length="488" mass="50672">MADLFRKKVIAVGAEQPGEHRLARTLSWPHLVALGVGAIVGTGILTLIGVGADRAGPAVIVSFVIAGVICACAALAYAEMSTMLPASGSAYTYSYVVLGEIIAWVIGWSLILEYSLVVSTVAVGWSGYASPLLEGLGFPHALTQGPELGGLINLPAIFIIAVVAGLLSLGTKESATLNAVLVVIKMLALALFVVVALPHFNPDNLHPFMPYGFGKEALPGAGGEVVARGVMAAAAIIFFAFYGFDAISTAAEETKNPGRDLAIGIVGSMIACVAIYILIGVTAVGALHFIEFANSPDPLALILRGIDQPVVATILAVSAVVALPTVLLGFLFGQSRIFFTMARDGLLPAKLATVSKRGAPVKITILTAVLVAVIAGVAPIDAIAALANAGTLAAFTAVSVCMLVMRRRAPDAPRTFRTPMAPVVGTIAILGCIYLFFSLPTRTELFFLGWNAIGLLVYFVYGRPRAGKATEDAVDPEALPEKPVLPAD</sequence>
<dbReference type="OrthoDB" id="9804700at2"/>
<evidence type="ECO:0000313" key="8">
    <source>
        <dbReference type="Proteomes" id="UP000266568"/>
    </source>
</evidence>
<dbReference type="PANTHER" id="PTHR43243">
    <property type="entry name" value="INNER MEMBRANE TRANSPORTER YGJI-RELATED"/>
    <property type="match status" value="1"/>
</dbReference>
<dbReference type="EMBL" id="QXDC01000002">
    <property type="protein sequence ID" value="RIA45750.1"/>
    <property type="molecule type" value="Genomic_DNA"/>
</dbReference>
<evidence type="ECO:0000256" key="1">
    <source>
        <dbReference type="ARBA" id="ARBA00004141"/>
    </source>
</evidence>
<dbReference type="AlphaFoldDB" id="A0A397P872"/>
<reference evidence="7 8" key="1">
    <citation type="submission" date="2018-08" db="EMBL/GenBank/DDBJ databases">
        <title>Genomic Encyclopedia of Type Strains, Phase IV (KMG-IV): sequencing the most valuable type-strain genomes for metagenomic binning, comparative biology and taxonomic classification.</title>
        <authorList>
            <person name="Goeker M."/>
        </authorList>
    </citation>
    <scope>NUCLEOTIDE SEQUENCE [LARGE SCALE GENOMIC DNA]</scope>
    <source>
        <strain evidence="7 8">DSM 25527</strain>
    </source>
</reference>
<dbReference type="Gene3D" id="1.20.1740.10">
    <property type="entry name" value="Amino acid/polyamine transporter I"/>
    <property type="match status" value="1"/>
</dbReference>
<evidence type="ECO:0000256" key="4">
    <source>
        <dbReference type="ARBA" id="ARBA00022989"/>
    </source>
</evidence>
<keyword evidence="8" id="KW-1185">Reference proteome</keyword>
<comment type="subcellular location">
    <subcellularLocation>
        <location evidence="1">Membrane</location>
        <topology evidence="1">Multi-pass membrane protein</topology>
    </subcellularLocation>
</comment>
<keyword evidence="2" id="KW-0813">Transport</keyword>
<feature type="transmembrane region" description="Helical" evidence="6">
    <location>
        <begin position="383"/>
        <end position="404"/>
    </location>
</feature>
<organism evidence="7 8">
    <name type="scientific">Hephaestia caeni</name>
    <dbReference type="NCBI Taxonomy" id="645617"/>
    <lineage>
        <taxon>Bacteria</taxon>
        <taxon>Pseudomonadati</taxon>
        <taxon>Pseudomonadota</taxon>
        <taxon>Alphaproteobacteria</taxon>
        <taxon>Sphingomonadales</taxon>
        <taxon>Sphingomonadaceae</taxon>
        <taxon>Hephaestia</taxon>
    </lineage>
</organism>
<accession>A0A397P872</accession>
<dbReference type="PIRSF" id="PIRSF006060">
    <property type="entry name" value="AA_transporter"/>
    <property type="match status" value="1"/>
</dbReference>
<keyword evidence="4 6" id="KW-1133">Transmembrane helix</keyword>
<evidence type="ECO:0000256" key="3">
    <source>
        <dbReference type="ARBA" id="ARBA00022692"/>
    </source>
</evidence>
<name>A0A397P872_9SPHN</name>
<feature type="transmembrane region" description="Helical" evidence="6">
    <location>
        <begin position="58"/>
        <end position="78"/>
    </location>
</feature>
<feature type="transmembrane region" description="Helical" evidence="6">
    <location>
        <begin position="31"/>
        <end position="52"/>
    </location>
</feature>
<feature type="transmembrane region" description="Helical" evidence="6">
    <location>
        <begin position="443"/>
        <end position="461"/>
    </location>
</feature>
<feature type="transmembrane region" description="Helical" evidence="6">
    <location>
        <begin position="359"/>
        <end position="377"/>
    </location>
</feature>
<dbReference type="Pfam" id="PF13520">
    <property type="entry name" value="AA_permease_2"/>
    <property type="match status" value="1"/>
</dbReference>
<dbReference type="RefSeq" id="WP_119034252.1">
    <property type="nucleotide sequence ID" value="NZ_QXDC01000002.1"/>
</dbReference>
<dbReference type="PANTHER" id="PTHR43243:SF4">
    <property type="entry name" value="CATIONIC AMINO ACID TRANSPORTER 4"/>
    <property type="match status" value="1"/>
</dbReference>
<evidence type="ECO:0000256" key="2">
    <source>
        <dbReference type="ARBA" id="ARBA00022448"/>
    </source>
</evidence>
<dbReference type="GO" id="GO:0016020">
    <property type="term" value="C:membrane"/>
    <property type="evidence" value="ECO:0007669"/>
    <property type="project" value="UniProtKB-SubCell"/>
</dbReference>
<dbReference type="InterPro" id="IPR002293">
    <property type="entry name" value="AA/rel_permease1"/>
</dbReference>
<dbReference type="GO" id="GO:0015171">
    <property type="term" value="F:amino acid transmembrane transporter activity"/>
    <property type="evidence" value="ECO:0007669"/>
    <property type="project" value="TreeGrafter"/>
</dbReference>
<feature type="transmembrane region" description="Helical" evidence="6">
    <location>
        <begin position="225"/>
        <end position="244"/>
    </location>
</feature>
<proteinExistence type="predicted"/>
<gene>
    <name evidence="7" type="ORF">DFR49_0275</name>
</gene>
<feature type="transmembrane region" description="Helical" evidence="6">
    <location>
        <begin position="310"/>
        <end position="333"/>
    </location>
</feature>
<comment type="caution">
    <text evidence="7">The sequence shown here is derived from an EMBL/GenBank/DDBJ whole genome shotgun (WGS) entry which is preliminary data.</text>
</comment>
<evidence type="ECO:0000256" key="5">
    <source>
        <dbReference type="ARBA" id="ARBA00023136"/>
    </source>
</evidence>
<feature type="transmembrane region" description="Helical" evidence="6">
    <location>
        <begin position="179"/>
        <end position="200"/>
    </location>
</feature>
<evidence type="ECO:0000313" key="7">
    <source>
        <dbReference type="EMBL" id="RIA45750.1"/>
    </source>
</evidence>
<feature type="transmembrane region" description="Helical" evidence="6">
    <location>
        <begin position="416"/>
        <end position="437"/>
    </location>
</feature>
<protein>
    <submittedName>
        <fullName evidence="7">Amino acid/polyamine/organocation transporter (APC superfamily)</fullName>
    </submittedName>
</protein>
<evidence type="ECO:0000256" key="6">
    <source>
        <dbReference type="SAM" id="Phobius"/>
    </source>
</evidence>
<feature type="transmembrane region" description="Helical" evidence="6">
    <location>
        <begin position="90"/>
        <end position="111"/>
    </location>
</feature>
<keyword evidence="3 6" id="KW-0812">Transmembrane</keyword>